<dbReference type="InterPro" id="IPR001347">
    <property type="entry name" value="SIS_dom"/>
</dbReference>
<dbReference type="Proteomes" id="UP000501868">
    <property type="component" value="Chromosome"/>
</dbReference>
<feature type="domain" description="HTH rpiR-type" evidence="4">
    <location>
        <begin position="2"/>
        <end position="78"/>
    </location>
</feature>
<keyword evidence="3" id="KW-0804">Transcription</keyword>
<dbReference type="AlphaFoldDB" id="A0A6H1P752"/>
<dbReference type="GO" id="GO:0097367">
    <property type="term" value="F:carbohydrate derivative binding"/>
    <property type="evidence" value="ECO:0007669"/>
    <property type="project" value="InterPro"/>
</dbReference>
<evidence type="ECO:0000259" key="5">
    <source>
        <dbReference type="PROSITE" id="PS51464"/>
    </source>
</evidence>
<reference evidence="6 7" key="2">
    <citation type="submission" date="2020-04" db="EMBL/GenBank/DDBJ databases">
        <authorList>
            <person name="Fomenkov A."/>
            <person name="Anton B.P."/>
            <person name="Roberts R.J."/>
        </authorList>
    </citation>
    <scope>NUCLEOTIDE SEQUENCE [LARGE SCALE GENOMIC DNA]</scope>
    <source>
        <strain evidence="6 7">S2</strain>
    </source>
</reference>
<dbReference type="InterPro" id="IPR009057">
    <property type="entry name" value="Homeodomain-like_sf"/>
</dbReference>
<dbReference type="SUPFAM" id="SSF46689">
    <property type="entry name" value="Homeodomain-like"/>
    <property type="match status" value="1"/>
</dbReference>
<dbReference type="Pfam" id="PF01418">
    <property type="entry name" value="HTH_6"/>
    <property type="match status" value="1"/>
</dbReference>
<dbReference type="InterPro" id="IPR036388">
    <property type="entry name" value="WH-like_DNA-bd_sf"/>
</dbReference>
<dbReference type="InterPro" id="IPR035472">
    <property type="entry name" value="RpiR-like_SIS"/>
</dbReference>
<dbReference type="InterPro" id="IPR046348">
    <property type="entry name" value="SIS_dom_sf"/>
</dbReference>
<dbReference type="Pfam" id="PF01380">
    <property type="entry name" value="SIS"/>
    <property type="match status" value="1"/>
</dbReference>
<feature type="domain" description="SIS" evidence="5">
    <location>
        <begin position="126"/>
        <end position="261"/>
    </location>
</feature>
<evidence type="ECO:0000256" key="2">
    <source>
        <dbReference type="ARBA" id="ARBA00023125"/>
    </source>
</evidence>
<reference evidence="6 7" key="1">
    <citation type="submission" date="2020-04" db="EMBL/GenBank/DDBJ databases">
        <title>Genome-Wide Identification of 5-Methylcytosine Sites in Bacterial Genomes By High-Throughput Sequencing of MspJI Restriction Fragments.</title>
        <authorList>
            <person name="Wu V."/>
        </authorList>
    </citation>
    <scope>NUCLEOTIDE SEQUENCE [LARGE SCALE GENOMIC DNA]</scope>
    <source>
        <strain evidence="6 7">S2</strain>
    </source>
</reference>
<evidence type="ECO:0000313" key="6">
    <source>
        <dbReference type="EMBL" id="QIZ09262.1"/>
    </source>
</evidence>
<keyword evidence="1" id="KW-0805">Transcription regulation</keyword>
<dbReference type="PROSITE" id="PS51464">
    <property type="entry name" value="SIS"/>
    <property type="match status" value="1"/>
</dbReference>
<keyword evidence="2" id="KW-0238">DNA-binding</keyword>
<dbReference type="InterPro" id="IPR047640">
    <property type="entry name" value="RpiR-like"/>
</dbReference>
<organism evidence="6 7">
    <name type="scientific">Priestia megaterium</name>
    <name type="common">Bacillus megaterium</name>
    <dbReference type="NCBI Taxonomy" id="1404"/>
    <lineage>
        <taxon>Bacteria</taxon>
        <taxon>Bacillati</taxon>
        <taxon>Bacillota</taxon>
        <taxon>Bacilli</taxon>
        <taxon>Bacillales</taxon>
        <taxon>Bacillaceae</taxon>
        <taxon>Priestia</taxon>
    </lineage>
</organism>
<evidence type="ECO:0000256" key="3">
    <source>
        <dbReference type="ARBA" id="ARBA00023163"/>
    </source>
</evidence>
<dbReference type="GO" id="GO:1901135">
    <property type="term" value="P:carbohydrate derivative metabolic process"/>
    <property type="evidence" value="ECO:0007669"/>
    <property type="project" value="InterPro"/>
</dbReference>
<dbReference type="PANTHER" id="PTHR30514">
    <property type="entry name" value="GLUCOKINASE"/>
    <property type="match status" value="1"/>
</dbReference>
<dbReference type="Gene3D" id="1.10.10.10">
    <property type="entry name" value="Winged helix-like DNA-binding domain superfamily/Winged helix DNA-binding domain"/>
    <property type="match status" value="1"/>
</dbReference>
<dbReference type="EMBL" id="CP051128">
    <property type="protein sequence ID" value="QIZ09262.1"/>
    <property type="molecule type" value="Genomic_DNA"/>
</dbReference>
<dbReference type="GO" id="GO:0003677">
    <property type="term" value="F:DNA binding"/>
    <property type="evidence" value="ECO:0007669"/>
    <property type="project" value="UniProtKB-KW"/>
</dbReference>
<dbReference type="CDD" id="cd05013">
    <property type="entry name" value="SIS_RpiR"/>
    <property type="match status" value="1"/>
</dbReference>
<dbReference type="PANTHER" id="PTHR30514:SF18">
    <property type="entry name" value="RPIR-FAMILY TRANSCRIPTIONAL REGULATOR"/>
    <property type="match status" value="1"/>
</dbReference>
<sequence length="283" mass="32251">MKSFETIIKEKYDSLSPGQKKVAKHLIEKLDESAFDTATMIGRKVDVSETTVIRLSYALGFNGFSEMLHYIQQQIVNKSLHPFSTNSEIENKEEEHTSLFTEILEKEILSQRQTNHQLNETELWKVVDVLIKADRIFILGMGASYAPAHWFSFQLHTLRDQVTLCPSTGEIYERLADLSDRSVLFIISFPRYSKETLHIAECAKKQGVPIICVTDRLLSPIGRIADYTLTTEEDSESAAHSITPAIILLDFIIAGMKVKNSDEIQVRQQKLEELYSNYGVFVE</sequence>
<gene>
    <name evidence="6" type="ORF">HFZ78_23275</name>
</gene>
<dbReference type="PROSITE" id="PS51071">
    <property type="entry name" value="HTH_RPIR"/>
    <property type="match status" value="1"/>
</dbReference>
<evidence type="ECO:0000256" key="1">
    <source>
        <dbReference type="ARBA" id="ARBA00023015"/>
    </source>
</evidence>
<evidence type="ECO:0000313" key="7">
    <source>
        <dbReference type="Proteomes" id="UP000501868"/>
    </source>
</evidence>
<protein>
    <submittedName>
        <fullName evidence="6">MurR/RpiR family transcriptional regulator</fullName>
    </submittedName>
</protein>
<name>A0A6H1P752_PRIMG</name>
<dbReference type="InterPro" id="IPR000281">
    <property type="entry name" value="HTH_RpiR"/>
</dbReference>
<dbReference type="SUPFAM" id="SSF53697">
    <property type="entry name" value="SIS domain"/>
    <property type="match status" value="1"/>
</dbReference>
<dbReference type="Gene3D" id="3.40.50.10490">
    <property type="entry name" value="Glucose-6-phosphate isomerase like protein, domain 1"/>
    <property type="match status" value="1"/>
</dbReference>
<proteinExistence type="predicted"/>
<evidence type="ECO:0000259" key="4">
    <source>
        <dbReference type="PROSITE" id="PS51071"/>
    </source>
</evidence>
<dbReference type="GO" id="GO:0003700">
    <property type="term" value="F:DNA-binding transcription factor activity"/>
    <property type="evidence" value="ECO:0007669"/>
    <property type="project" value="InterPro"/>
</dbReference>
<accession>A0A6H1P752</accession>